<reference evidence="2 3" key="1">
    <citation type="journal article" date="2012" name="Genome Biol.">
        <title>Sequencing three crocodilian genomes to illuminate the evolution of archosaurs and amniotes.</title>
        <authorList>
            <person name="St John J.A."/>
            <person name="Braun E.L."/>
            <person name="Isberg S.R."/>
            <person name="Miles L.G."/>
            <person name="Chong A.Y."/>
            <person name="Gongora J."/>
            <person name="Dalzell P."/>
            <person name="Moran C."/>
            <person name="Bed'hom B."/>
            <person name="Abzhanov A."/>
            <person name="Burgess S.C."/>
            <person name="Cooksey A.M."/>
            <person name="Castoe T.A."/>
            <person name="Crawford N.G."/>
            <person name="Densmore L.D."/>
            <person name="Drew J.C."/>
            <person name="Edwards S.V."/>
            <person name="Faircloth B.C."/>
            <person name="Fujita M.K."/>
            <person name="Greenwold M.J."/>
            <person name="Hoffmann F.G."/>
            <person name="Howard J.M."/>
            <person name="Iguchi T."/>
            <person name="Janes D.E."/>
            <person name="Khan S.Y."/>
            <person name="Kohno S."/>
            <person name="de Koning A.J."/>
            <person name="Lance S.L."/>
            <person name="McCarthy F.M."/>
            <person name="McCormack J.E."/>
            <person name="Merchant M.E."/>
            <person name="Peterson D.G."/>
            <person name="Pollock D.D."/>
            <person name="Pourmand N."/>
            <person name="Raney B.J."/>
            <person name="Roessler K.A."/>
            <person name="Sanford J.R."/>
            <person name="Sawyer R.H."/>
            <person name="Schmidt C.J."/>
            <person name="Triplett E.W."/>
            <person name="Tuberville T.D."/>
            <person name="Venegas-Anaya M."/>
            <person name="Howard J.T."/>
            <person name="Jarvis E.D."/>
            <person name="Guillette L.J.Jr."/>
            <person name="Glenn T.C."/>
            <person name="Green R.E."/>
            <person name="Ray D.A."/>
        </authorList>
    </citation>
    <scope>NUCLEOTIDE SEQUENCE [LARGE SCALE GENOMIC DNA]</scope>
    <source>
        <strain evidence="2">KSC_2009_1</strain>
    </source>
</reference>
<dbReference type="STRING" id="8496.A0A151P3F5"/>
<organism evidence="2 3">
    <name type="scientific">Alligator mississippiensis</name>
    <name type="common">American alligator</name>
    <dbReference type="NCBI Taxonomy" id="8496"/>
    <lineage>
        <taxon>Eukaryota</taxon>
        <taxon>Metazoa</taxon>
        <taxon>Chordata</taxon>
        <taxon>Craniata</taxon>
        <taxon>Vertebrata</taxon>
        <taxon>Euteleostomi</taxon>
        <taxon>Archelosauria</taxon>
        <taxon>Archosauria</taxon>
        <taxon>Crocodylia</taxon>
        <taxon>Alligatoridae</taxon>
        <taxon>Alligatorinae</taxon>
        <taxon>Alligator</taxon>
    </lineage>
</organism>
<proteinExistence type="predicted"/>
<keyword evidence="3" id="KW-1185">Reference proteome</keyword>
<sequence length="138" mass="15702">MVELAPPVLEVKVKENSMTVNAIFPLAYCLKSEFQSLQYDLEFLEARSNDTASVCAVESQRPLPSVLEKKPNEEELESQKRRNNPTARNNISPAASLFSLLEEEDDHSFTPYIEMAVPKERPRLLSVWHESERVGVLL</sequence>
<gene>
    <name evidence="2" type="ORF">Y1Q_0013606</name>
</gene>
<accession>A0A151P3F5</accession>
<protein>
    <submittedName>
        <fullName evidence="2">Uncharacterized protein</fullName>
    </submittedName>
</protein>
<comment type="caution">
    <text evidence="2">The sequence shown here is derived from an EMBL/GenBank/DDBJ whole genome shotgun (WGS) entry which is preliminary data.</text>
</comment>
<dbReference type="Gene3D" id="2.60.40.10">
    <property type="entry name" value="Immunoglobulins"/>
    <property type="match status" value="1"/>
</dbReference>
<feature type="compositionally biased region" description="Basic and acidic residues" evidence="1">
    <location>
        <begin position="67"/>
        <end position="80"/>
    </location>
</feature>
<evidence type="ECO:0000256" key="1">
    <source>
        <dbReference type="SAM" id="MobiDB-lite"/>
    </source>
</evidence>
<name>A0A151P3F5_ALLMI</name>
<evidence type="ECO:0000313" key="2">
    <source>
        <dbReference type="EMBL" id="KYO43582.1"/>
    </source>
</evidence>
<dbReference type="InterPro" id="IPR013783">
    <property type="entry name" value="Ig-like_fold"/>
</dbReference>
<feature type="region of interest" description="Disordered" evidence="1">
    <location>
        <begin position="60"/>
        <end position="90"/>
    </location>
</feature>
<dbReference type="Proteomes" id="UP000050525">
    <property type="component" value="Unassembled WGS sequence"/>
</dbReference>
<evidence type="ECO:0000313" key="3">
    <source>
        <dbReference type="Proteomes" id="UP000050525"/>
    </source>
</evidence>
<dbReference type="EMBL" id="AKHW03001146">
    <property type="protein sequence ID" value="KYO43582.1"/>
    <property type="molecule type" value="Genomic_DNA"/>
</dbReference>
<dbReference type="AlphaFoldDB" id="A0A151P3F5"/>